<dbReference type="RefSeq" id="WP_044187646.1">
    <property type="nucleotide sequence ID" value="NZ_JMCB01000005.1"/>
</dbReference>
<organism evidence="2 3">
    <name type="scientific">Hyalangium minutum</name>
    <dbReference type="NCBI Taxonomy" id="394096"/>
    <lineage>
        <taxon>Bacteria</taxon>
        <taxon>Pseudomonadati</taxon>
        <taxon>Myxococcota</taxon>
        <taxon>Myxococcia</taxon>
        <taxon>Myxococcales</taxon>
        <taxon>Cystobacterineae</taxon>
        <taxon>Archangiaceae</taxon>
        <taxon>Hyalangium</taxon>
    </lineage>
</organism>
<comment type="caution">
    <text evidence="2">The sequence shown here is derived from an EMBL/GenBank/DDBJ whole genome shotgun (WGS) entry which is preliminary data.</text>
</comment>
<feature type="region of interest" description="Disordered" evidence="1">
    <location>
        <begin position="263"/>
        <end position="288"/>
    </location>
</feature>
<protein>
    <recommendedName>
        <fullName evidence="4">Lipoprotein</fullName>
    </recommendedName>
</protein>
<dbReference type="STRING" id="394096.DB31_6886"/>
<feature type="compositionally biased region" description="Basic and acidic residues" evidence="1">
    <location>
        <begin position="201"/>
        <end position="211"/>
    </location>
</feature>
<evidence type="ECO:0000313" key="3">
    <source>
        <dbReference type="Proteomes" id="UP000028725"/>
    </source>
</evidence>
<name>A0A085WMS1_9BACT</name>
<evidence type="ECO:0008006" key="4">
    <source>
        <dbReference type="Google" id="ProtNLM"/>
    </source>
</evidence>
<keyword evidence="3" id="KW-1185">Reference proteome</keyword>
<evidence type="ECO:0000313" key="2">
    <source>
        <dbReference type="EMBL" id="KFE68984.1"/>
    </source>
</evidence>
<proteinExistence type="predicted"/>
<gene>
    <name evidence="2" type="ORF">DB31_6886</name>
</gene>
<reference evidence="2 3" key="1">
    <citation type="submission" date="2014-04" db="EMBL/GenBank/DDBJ databases">
        <title>Genome assembly of Hyalangium minutum DSM 14724.</title>
        <authorList>
            <person name="Sharma G."/>
            <person name="Subramanian S."/>
        </authorList>
    </citation>
    <scope>NUCLEOTIDE SEQUENCE [LARGE SCALE GENOMIC DNA]</scope>
    <source>
        <strain evidence="2 3">DSM 14724</strain>
    </source>
</reference>
<dbReference type="AlphaFoldDB" id="A0A085WMS1"/>
<accession>A0A085WMS1</accession>
<dbReference type="PROSITE" id="PS51257">
    <property type="entry name" value="PROKAR_LIPOPROTEIN"/>
    <property type="match status" value="1"/>
</dbReference>
<evidence type="ECO:0000256" key="1">
    <source>
        <dbReference type="SAM" id="MobiDB-lite"/>
    </source>
</evidence>
<feature type="region of interest" description="Disordered" evidence="1">
    <location>
        <begin position="188"/>
        <end position="211"/>
    </location>
</feature>
<sequence length="318" mass="35177">MPAHRMMTLSVLVSLTACSYDFERSSEIRDRRILAVQIEPPEVAGGAPLPEAVLAQALVVDPANPLAAVEVSWRSCLRLPRAAADVGEAENTRCPEDENTVLLGSSSAALEAVSLGAPLPPELVGLLAAASDVPAPQLQVQVEVSSEPQPLVAVKQLTVTSRLPEGQEPNRNPVLQRVTLDGTDWLPDTPRTLKYGDCPDEEKKEAEADDGSRVLVCEHDVEPFFDEETQSQFYEERGFSGEPELQREILRFAWFTDAGSFRRNNTRQFDPRDPSPDNVGPQNNWREPATKTERATLWLIVRDGRGGTSWLRREVIFE</sequence>
<dbReference type="Proteomes" id="UP000028725">
    <property type="component" value="Unassembled WGS sequence"/>
</dbReference>
<dbReference type="EMBL" id="JMCB01000005">
    <property type="protein sequence ID" value="KFE68984.1"/>
    <property type="molecule type" value="Genomic_DNA"/>
</dbReference>
<dbReference type="OrthoDB" id="5508762at2"/>